<dbReference type="NCBIfam" id="TIGR00254">
    <property type="entry name" value="GGDEF"/>
    <property type="match status" value="1"/>
</dbReference>
<evidence type="ECO:0000313" key="7">
    <source>
        <dbReference type="Proteomes" id="UP000196027"/>
    </source>
</evidence>
<evidence type="ECO:0000256" key="2">
    <source>
        <dbReference type="PROSITE-ProRule" id="PRU00169"/>
    </source>
</evidence>
<dbReference type="PANTHER" id="PTHR33121:SF23">
    <property type="entry name" value="CYCLIC DI-GMP PHOSPHODIESTERASE PDEB"/>
    <property type="match status" value="1"/>
</dbReference>
<evidence type="ECO:0000313" key="6">
    <source>
        <dbReference type="EMBL" id="ARU55177.1"/>
    </source>
</evidence>
<dbReference type="InterPro" id="IPR029787">
    <property type="entry name" value="Nucleotide_cyclase"/>
</dbReference>
<dbReference type="SMART" id="SM00052">
    <property type="entry name" value="EAL"/>
    <property type="match status" value="1"/>
</dbReference>
<dbReference type="EMBL" id="CP021425">
    <property type="protein sequence ID" value="ARU55177.1"/>
    <property type="molecule type" value="Genomic_DNA"/>
</dbReference>
<dbReference type="AlphaFoldDB" id="A0A1Y0I3X2"/>
<dbReference type="InterPro" id="IPR043128">
    <property type="entry name" value="Rev_trsase/Diguanyl_cyclase"/>
</dbReference>
<dbReference type="PANTHER" id="PTHR33121">
    <property type="entry name" value="CYCLIC DI-GMP PHOSPHODIESTERASE PDEF"/>
    <property type="match status" value="1"/>
</dbReference>
<dbReference type="Pfam" id="PF00072">
    <property type="entry name" value="Response_reg"/>
    <property type="match status" value="1"/>
</dbReference>
<feature type="domain" description="EAL" evidence="4">
    <location>
        <begin position="313"/>
        <end position="566"/>
    </location>
</feature>
<accession>A0A1Y0I3X2</accession>
<dbReference type="Gene3D" id="3.30.70.270">
    <property type="match status" value="1"/>
</dbReference>
<dbReference type="Gene3D" id="3.40.50.2300">
    <property type="match status" value="1"/>
</dbReference>
<dbReference type="GO" id="GO:0071111">
    <property type="term" value="F:cyclic-guanylate-specific phosphodiesterase activity"/>
    <property type="evidence" value="ECO:0007669"/>
    <property type="project" value="InterPro"/>
</dbReference>
<dbReference type="InterPro" id="IPR000160">
    <property type="entry name" value="GGDEF_dom"/>
</dbReference>
<protein>
    <submittedName>
        <fullName evidence="6">Response regulator receiver-modulated signal transduction diguanylate cyclase/phosphodiesterase</fullName>
    </submittedName>
</protein>
<evidence type="ECO:0000259" key="5">
    <source>
        <dbReference type="PROSITE" id="PS50887"/>
    </source>
</evidence>
<dbReference type="InterPro" id="IPR011006">
    <property type="entry name" value="CheY-like_superfamily"/>
</dbReference>
<keyword evidence="7" id="KW-1185">Reference proteome</keyword>
<proteinExistence type="predicted"/>
<dbReference type="Gene3D" id="3.20.20.450">
    <property type="entry name" value="EAL domain"/>
    <property type="match status" value="1"/>
</dbReference>
<dbReference type="CDD" id="cd01949">
    <property type="entry name" value="GGDEF"/>
    <property type="match status" value="1"/>
</dbReference>
<dbReference type="InterPro" id="IPR001633">
    <property type="entry name" value="EAL_dom"/>
</dbReference>
<dbReference type="FunFam" id="3.30.70.270:FF:000001">
    <property type="entry name" value="Diguanylate cyclase domain protein"/>
    <property type="match status" value="1"/>
</dbReference>
<dbReference type="GO" id="GO:0000160">
    <property type="term" value="P:phosphorelay signal transduction system"/>
    <property type="evidence" value="ECO:0007669"/>
    <property type="project" value="InterPro"/>
</dbReference>
<dbReference type="InterPro" id="IPR035919">
    <property type="entry name" value="EAL_sf"/>
</dbReference>
<dbReference type="SUPFAM" id="SSF141868">
    <property type="entry name" value="EAL domain-like"/>
    <property type="match status" value="1"/>
</dbReference>
<dbReference type="Pfam" id="PF00990">
    <property type="entry name" value="GGDEF"/>
    <property type="match status" value="1"/>
</dbReference>
<dbReference type="PROSITE" id="PS50887">
    <property type="entry name" value="GGDEF"/>
    <property type="match status" value="1"/>
</dbReference>
<dbReference type="SUPFAM" id="SSF52172">
    <property type="entry name" value="CheY-like"/>
    <property type="match status" value="1"/>
</dbReference>
<evidence type="ECO:0000259" key="4">
    <source>
        <dbReference type="PROSITE" id="PS50883"/>
    </source>
</evidence>
<dbReference type="SUPFAM" id="SSF55073">
    <property type="entry name" value="Nucleotide cyclase"/>
    <property type="match status" value="1"/>
</dbReference>
<comment type="cofactor">
    <cofactor evidence="1">
        <name>Mg(2+)</name>
        <dbReference type="ChEBI" id="CHEBI:18420"/>
    </cofactor>
</comment>
<dbReference type="PROSITE" id="PS50883">
    <property type="entry name" value="EAL"/>
    <property type="match status" value="1"/>
</dbReference>
<organism evidence="6 7">
    <name type="scientific">Oleiphilus messinensis</name>
    <dbReference type="NCBI Taxonomy" id="141451"/>
    <lineage>
        <taxon>Bacteria</taxon>
        <taxon>Pseudomonadati</taxon>
        <taxon>Pseudomonadota</taxon>
        <taxon>Gammaproteobacteria</taxon>
        <taxon>Oceanospirillales</taxon>
        <taxon>Oleiphilaceae</taxon>
        <taxon>Oleiphilus</taxon>
    </lineage>
</organism>
<dbReference type="SMART" id="SM00267">
    <property type="entry name" value="GGDEF"/>
    <property type="match status" value="1"/>
</dbReference>
<feature type="domain" description="Response regulatory" evidence="3">
    <location>
        <begin position="4"/>
        <end position="120"/>
    </location>
</feature>
<feature type="domain" description="GGDEF" evidence="5">
    <location>
        <begin position="169"/>
        <end position="302"/>
    </location>
</feature>
<dbReference type="Proteomes" id="UP000196027">
    <property type="component" value="Chromosome"/>
</dbReference>
<dbReference type="CDD" id="cd00156">
    <property type="entry name" value="REC"/>
    <property type="match status" value="1"/>
</dbReference>
<reference evidence="6 7" key="1">
    <citation type="submission" date="2017-05" db="EMBL/GenBank/DDBJ databases">
        <title>Genomic insights into alkan degradation activity of Oleiphilus messinensis.</title>
        <authorList>
            <person name="Kozyavkin S.A."/>
            <person name="Slesarev A.I."/>
            <person name="Golyshin P.N."/>
            <person name="Korzhenkov A."/>
            <person name="Golyshina O.N."/>
            <person name="Toshchakov S.V."/>
        </authorList>
    </citation>
    <scope>NUCLEOTIDE SEQUENCE [LARGE SCALE GENOMIC DNA]</scope>
    <source>
        <strain evidence="6 7">ME102</strain>
    </source>
</reference>
<evidence type="ECO:0000256" key="1">
    <source>
        <dbReference type="ARBA" id="ARBA00001946"/>
    </source>
</evidence>
<dbReference type="InterPro" id="IPR050706">
    <property type="entry name" value="Cyclic-di-GMP_PDE-like"/>
</dbReference>
<dbReference type="SMART" id="SM00448">
    <property type="entry name" value="REC"/>
    <property type="match status" value="1"/>
</dbReference>
<evidence type="ECO:0000259" key="3">
    <source>
        <dbReference type="PROSITE" id="PS50110"/>
    </source>
</evidence>
<dbReference type="RefSeq" id="WP_087460309.1">
    <property type="nucleotide sequence ID" value="NZ_CP021425.1"/>
</dbReference>
<dbReference type="Pfam" id="PF00563">
    <property type="entry name" value="EAL"/>
    <property type="match status" value="1"/>
</dbReference>
<feature type="modified residue" description="4-aspartylphosphate" evidence="2">
    <location>
        <position position="55"/>
    </location>
</feature>
<dbReference type="OrthoDB" id="9787514at2"/>
<dbReference type="PROSITE" id="PS50110">
    <property type="entry name" value="RESPONSE_REGULATORY"/>
    <property type="match status" value="1"/>
</dbReference>
<name>A0A1Y0I3X2_9GAMM</name>
<dbReference type="CDD" id="cd01948">
    <property type="entry name" value="EAL"/>
    <property type="match status" value="1"/>
</dbReference>
<dbReference type="InterPro" id="IPR001789">
    <property type="entry name" value="Sig_transdc_resp-reg_receiver"/>
</dbReference>
<gene>
    <name evidence="6" type="ORF">OLMES_1092</name>
</gene>
<keyword evidence="2" id="KW-0597">Phosphoprotein</keyword>
<sequence>MKLRLLIVDDSEDDVFLLVRTLKSGGIELEYRHVETALELMQALKSSSWDMVITDHNMVGFTSKEALQVVRKFSEDLPVIIVSGEIGEDVAVNAMYQGAQDYIMKDNLARLIPVIHREVKLNADRKAKRDAEESLQYLAYHDSLTDLVNRAEFERCLDHAVQMAKLEKQSSILMFLDLDQFKLVNDTCGHVAGDELLVKITRLLKLHTRETDTLARLGGDEFGILLNHCRKQEAVTTAERIRSEVQDCRFVWQDKPFNITISIGMAEITDQLQNHHELLSCADIACYVSKDKGRNNITWYNPNDNEFHQRRAEMQWAPKIKRAAEDDKFVLFHQPMANLQQDLGPHWEFLVRLKDDQDLVPPGAFIPAAERYNLMPIIDRWVVKHVFHFLQHSGLGYKDQGTYFINLSGSTLSDGSFFEDVKRLQEASGLLPERICFEITETAAIANLVDAVQFIEDIREKGFKFALDDFGVGLSSFSYLKTIPVDYLKIDGSFVKRMLSDPIDRGIVEACNQIGHAAGLQTIAEFVEDEATMDALRNVGVNFAQGFGIAKPGPLPTLWLDNPSDSPSPQHNANT</sequence>
<dbReference type="KEGG" id="ome:OLMES_1092"/>